<dbReference type="InterPro" id="IPR015424">
    <property type="entry name" value="PyrdxlP-dep_Trfase"/>
</dbReference>
<dbReference type="PIRSF" id="PIRSF000390">
    <property type="entry name" value="PLP_StrS"/>
    <property type="match status" value="1"/>
</dbReference>
<protein>
    <submittedName>
        <fullName evidence="3">DegT/DnrJ/EryC1/StrS family aminotransferase</fullName>
    </submittedName>
</protein>
<dbReference type="Gene3D" id="3.40.640.10">
    <property type="entry name" value="Type I PLP-dependent aspartate aminotransferase-like (Major domain)"/>
    <property type="match status" value="1"/>
</dbReference>
<gene>
    <name evidence="3" type="ORF">J8F10_02985</name>
</gene>
<dbReference type="EMBL" id="JAGKQQ010000001">
    <property type="protein sequence ID" value="MBP3954259.1"/>
    <property type="molecule type" value="Genomic_DNA"/>
</dbReference>
<proteinExistence type="inferred from homology"/>
<organism evidence="3 4">
    <name type="scientific">Gemmata palustris</name>
    <dbReference type="NCBI Taxonomy" id="2822762"/>
    <lineage>
        <taxon>Bacteria</taxon>
        <taxon>Pseudomonadati</taxon>
        <taxon>Planctomycetota</taxon>
        <taxon>Planctomycetia</taxon>
        <taxon>Gemmatales</taxon>
        <taxon>Gemmataceae</taxon>
        <taxon>Gemmata</taxon>
    </lineage>
</organism>
<dbReference type="Gene3D" id="3.90.1150.10">
    <property type="entry name" value="Aspartate Aminotransferase, domain 1"/>
    <property type="match status" value="1"/>
</dbReference>
<evidence type="ECO:0000256" key="2">
    <source>
        <dbReference type="RuleBase" id="RU004508"/>
    </source>
</evidence>
<dbReference type="InterPro" id="IPR015421">
    <property type="entry name" value="PyrdxlP-dep_Trfase_major"/>
</dbReference>
<name>A0ABS5BKM2_9BACT</name>
<accession>A0ABS5BKM2</accession>
<keyword evidence="3" id="KW-0032">Aminotransferase</keyword>
<keyword evidence="4" id="KW-1185">Reference proteome</keyword>
<evidence type="ECO:0000313" key="3">
    <source>
        <dbReference type="EMBL" id="MBP3954259.1"/>
    </source>
</evidence>
<dbReference type="InterPro" id="IPR000653">
    <property type="entry name" value="DegT/StrS_aminotransferase"/>
</dbReference>
<comment type="similarity">
    <text evidence="1 2">Belongs to the DegT/DnrJ/EryC1 family.</text>
</comment>
<keyword evidence="2" id="KW-0663">Pyridoxal phosphate</keyword>
<dbReference type="SUPFAM" id="SSF53383">
    <property type="entry name" value="PLP-dependent transferases"/>
    <property type="match status" value="1"/>
</dbReference>
<dbReference type="RefSeq" id="WP_210652399.1">
    <property type="nucleotide sequence ID" value="NZ_JAGKQQ010000001.1"/>
</dbReference>
<dbReference type="InterPro" id="IPR015422">
    <property type="entry name" value="PyrdxlP-dep_Trfase_small"/>
</dbReference>
<reference evidence="3 4" key="1">
    <citation type="submission" date="2021-04" db="EMBL/GenBank/DDBJ databases">
        <authorList>
            <person name="Ivanova A."/>
        </authorList>
    </citation>
    <scope>NUCLEOTIDE SEQUENCE [LARGE SCALE GENOMIC DNA]</scope>
    <source>
        <strain evidence="3 4">G18</strain>
    </source>
</reference>
<dbReference type="Proteomes" id="UP000676565">
    <property type="component" value="Unassembled WGS sequence"/>
</dbReference>
<comment type="caution">
    <text evidence="3">The sequence shown here is derived from an EMBL/GenBank/DDBJ whole genome shotgun (WGS) entry which is preliminary data.</text>
</comment>
<evidence type="ECO:0000313" key="4">
    <source>
        <dbReference type="Proteomes" id="UP000676565"/>
    </source>
</evidence>
<dbReference type="PANTHER" id="PTHR30244:SF34">
    <property type="entry name" value="DTDP-4-AMINO-4,6-DIDEOXYGALACTOSE TRANSAMINASE"/>
    <property type="match status" value="1"/>
</dbReference>
<sequence length="403" mass="45404">MPTTKSATAPAKLNWPLMKNNIAREDLNAVIDLLQQDDPILTQSKNVRAFEEEWSQWLGVKHSVFVNSGSSANLVTIAALKELHPEGGEVIVPAITWVSDIAAVLHCGFTPVFADIDPRTLGMDPDQILAKITSRTRAVFLTHVLGYNALTRPLLDQLKTRGVPLIEDVCESHGATFEDQKLGTFGWASNFSFYYAHHLSTIEGGMVCTDDENLYEAVRMFRGHGMVRELSSDSRKRDFVEQFPDLNPDFIFAFPAYNVRSTEVNAVIGRSQLRRLDDNNQRRTANFMLFLRNLDPTLYRTDFRTEGSSNYAFTLVLREPDQALCDRVTTALRASGVEFRRGTAGGGNQLRQPYLRRLLGDDAWKQCPLADHVHFFGFYIGNYPTLEADRILRLCDLLNGLAR</sequence>
<dbReference type="Pfam" id="PF01041">
    <property type="entry name" value="DegT_DnrJ_EryC1"/>
    <property type="match status" value="1"/>
</dbReference>
<dbReference type="GO" id="GO:0008483">
    <property type="term" value="F:transaminase activity"/>
    <property type="evidence" value="ECO:0007669"/>
    <property type="project" value="UniProtKB-KW"/>
</dbReference>
<evidence type="ECO:0000256" key="1">
    <source>
        <dbReference type="ARBA" id="ARBA00037999"/>
    </source>
</evidence>
<dbReference type="PANTHER" id="PTHR30244">
    <property type="entry name" value="TRANSAMINASE"/>
    <property type="match status" value="1"/>
</dbReference>
<keyword evidence="3" id="KW-0808">Transferase</keyword>